<feature type="compositionally biased region" description="Gly residues" evidence="5">
    <location>
        <begin position="91"/>
        <end position="100"/>
    </location>
</feature>
<dbReference type="InterPro" id="IPR040434">
    <property type="entry name" value="TSAP1"/>
</dbReference>
<evidence type="ECO:0000256" key="1">
    <source>
        <dbReference type="ARBA" id="ARBA00008920"/>
    </source>
</evidence>
<dbReference type="GO" id="GO:0003723">
    <property type="term" value="F:RNA binding"/>
    <property type="evidence" value="ECO:0007669"/>
    <property type="project" value="UniProtKB-UniRule"/>
</dbReference>
<organism evidence="7">
    <name type="scientific">Ixodes ricinus</name>
    <name type="common">Common tick</name>
    <name type="synonym">Acarus ricinus</name>
    <dbReference type="NCBI Taxonomy" id="34613"/>
    <lineage>
        <taxon>Eukaryota</taxon>
        <taxon>Metazoa</taxon>
        <taxon>Ecdysozoa</taxon>
        <taxon>Arthropoda</taxon>
        <taxon>Chelicerata</taxon>
        <taxon>Arachnida</taxon>
        <taxon>Acari</taxon>
        <taxon>Parasitiformes</taxon>
        <taxon>Ixodida</taxon>
        <taxon>Ixodoidea</taxon>
        <taxon>Ixodidae</taxon>
        <taxon>Ixodinae</taxon>
        <taxon>Ixodes</taxon>
    </lineage>
</organism>
<dbReference type="PANTHER" id="PTHR37457:SF3">
    <property type="entry name" value="TRNA SELENOCYSTEINE-ASSOCIATED PROTEIN 1"/>
    <property type="match status" value="1"/>
</dbReference>
<dbReference type="Pfam" id="PF00076">
    <property type="entry name" value="RRM_1"/>
    <property type="match status" value="2"/>
</dbReference>
<keyword evidence="2 4" id="KW-0694">RNA-binding</keyword>
<evidence type="ECO:0000256" key="4">
    <source>
        <dbReference type="PROSITE-ProRule" id="PRU00176"/>
    </source>
</evidence>
<dbReference type="InterPro" id="IPR012677">
    <property type="entry name" value="Nucleotide-bd_a/b_plait_sf"/>
</dbReference>
<feature type="domain" description="RRM" evidence="6">
    <location>
        <begin position="123"/>
        <end position="202"/>
    </location>
</feature>
<dbReference type="InterPro" id="IPR000504">
    <property type="entry name" value="RRM_dom"/>
</dbReference>
<dbReference type="InterPro" id="IPR035979">
    <property type="entry name" value="RBD_domain_sf"/>
</dbReference>
<feature type="region of interest" description="Disordered" evidence="5">
    <location>
        <begin position="76"/>
        <end position="100"/>
    </location>
</feature>
<evidence type="ECO:0000313" key="7">
    <source>
        <dbReference type="EMBL" id="JAB73816.1"/>
    </source>
</evidence>
<sequence length="289" mass="31540">MAGSASTLWMGDLEPTMDEYFVQQAFTMMGENPVHVKIIRNRITGMPRGYGFLDFGDEEAAQRALLRCNGRPIPNATQPKTFRLNHANNGTGTGGGGGGGGGGGSYGNYSSGGRQQYGSSSEFSMFVGDLSSEVDDVHLYHAFSQRYPSVKAAKVVLDQSGLSKGFGFVRFSDESEYQEALVDMQHSLLVGSKPIRVGVANPRRVADGRVGGDGQRVFYRNPLCRLLLASSRSAAWQCGRKSSFSPRRNFILPNTHTTLSFDFSSFFRVLVFVNNGRRDPLLRGGQKPL</sequence>
<comment type="similarity">
    <text evidence="1">Belongs to the RRM TRSPAP family.</text>
</comment>
<evidence type="ECO:0000256" key="3">
    <source>
        <dbReference type="ARBA" id="ARBA00033477"/>
    </source>
</evidence>
<dbReference type="EMBL" id="GANP01010652">
    <property type="protein sequence ID" value="JAB73816.1"/>
    <property type="molecule type" value="mRNA"/>
</dbReference>
<dbReference type="CDD" id="cd12345">
    <property type="entry name" value="RRM2_SECp43_like"/>
    <property type="match status" value="1"/>
</dbReference>
<accession>V5IE80</accession>
<dbReference type="PROSITE" id="PS50102">
    <property type="entry name" value="RRM"/>
    <property type="match status" value="2"/>
</dbReference>
<proteinExistence type="evidence at transcript level"/>
<evidence type="ECO:0000256" key="5">
    <source>
        <dbReference type="SAM" id="MobiDB-lite"/>
    </source>
</evidence>
<protein>
    <recommendedName>
        <fullName evidence="3">tRNA selenocysteine-associated protein 1</fullName>
    </recommendedName>
</protein>
<reference evidence="7" key="1">
    <citation type="journal article" date="2015" name="Sci. Rep.">
        <title>Tissue- and time-dependent transcription in Ixodes ricinus salivary glands and midguts when blood feeding on the vertebrate host.</title>
        <authorList>
            <person name="Kotsyfakis M."/>
            <person name="Schwarz A."/>
            <person name="Erhart J."/>
            <person name="Ribeiro J.M."/>
        </authorList>
    </citation>
    <scope>NUCLEOTIDE SEQUENCE</scope>
    <source>
        <tissue evidence="7">Salivary gland and midgut</tissue>
    </source>
</reference>
<dbReference type="PANTHER" id="PTHR37457">
    <property type="entry name" value="TRNA SELENOCYSTEINE 1-ASSOCIATED PROTEIN 1-RELATED"/>
    <property type="match status" value="1"/>
</dbReference>
<name>V5IE80_IXORI</name>
<dbReference type="AlphaFoldDB" id="V5IE80"/>
<evidence type="ECO:0000259" key="6">
    <source>
        <dbReference type="PROSITE" id="PS50102"/>
    </source>
</evidence>
<feature type="domain" description="RRM" evidence="6">
    <location>
        <begin position="6"/>
        <end position="89"/>
    </location>
</feature>
<dbReference type="Gene3D" id="3.30.70.330">
    <property type="match status" value="2"/>
</dbReference>
<evidence type="ECO:0000256" key="2">
    <source>
        <dbReference type="ARBA" id="ARBA00022884"/>
    </source>
</evidence>
<dbReference type="SMART" id="SM00360">
    <property type="entry name" value="RRM"/>
    <property type="match status" value="2"/>
</dbReference>
<dbReference type="SUPFAM" id="SSF54928">
    <property type="entry name" value="RNA-binding domain, RBD"/>
    <property type="match status" value="2"/>
</dbReference>
<dbReference type="FunFam" id="3.30.70.330:FF:000159">
    <property type="entry name" value="tRNA selenocysteine 1-associated protein 1"/>
    <property type="match status" value="1"/>
</dbReference>